<dbReference type="NCBIfam" id="TIGR00044">
    <property type="entry name" value="YggS family pyridoxal phosphate-dependent enzyme"/>
    <property type="match status" value="1"/>
</dbReference>
<dbReference type="PANTHER" id="PTHR10146:SF14">
    <property type="entry name" value="PYRIDOXAL PHOSPHATE HOMEOSTASIS PROTEIN"/>
    <property type="match status" value="1"/>
</dbReference>
<dbReference type="CDD" id="cd00635">
    <property type="entry name" value="PLPDE_III_YBL036c_like"/>
    <property type="match status" value="1"/>
</dbReference>
<dbReference type="Proteomes" id="UP000334019">
    <property type="component" value="Chromosome"/>
</dbReference>
<evidence type="ECO:0000259" key="5">
    <source>
        <dbReference type="Pfam" id="PF01168"/>
    </source>
</evidence>
<evidence type="ECO:0000313" key="7">
    <source>
        <dbReference type="Proteomes" id="UP000334019"/>
    </source>
</evidence>
<accession>A0A5Q2RKU6</accession>
<dbReference type="GO" id="GO:0030170">
    <property type="term" value="F:pyridoxal phosphate binding"/>
    <property type="evidence" value="ECO:0007669"/>
    <property type="project" value="UniProtKB-UniRule"/>
</dbReference>
<dbReference type="AlphaFoldDB" id="A0A5Q2RKU6"/>
<dbReference type="InterPro" id="IPR001608">
    <property type="entry name" value="Ala_racemase_N"/>
</dbReference>
<dbReference type="EMBL" id="CP045851">
    <property type="protein sequence ID" value="QGG95542.1"/>
    <property type="molecule type" value="Genomic_DNA"/>
</dbReference>
<keyword evidence="7" id="KW-1185">Reference proteome</keyword>
<gene>
    <name evidence="6" type="ORF">GH723_10795</name>
</gene>
<evidence type="ECO:0000256" key="1">
    <source>
        <dbReference type="ARBA" id="ARBA00022898"/>
    </source>
</evidence>
<evidence type="ECO:0000256" key="4">
    <source>
        <dbReference type="RuleBase" id="RU004514"/>
    </source>
</evidence>
<feature type="modified residue" description="N6-(pyridoxal phosphate)lysine" evidence="2 3">
    <location>
        <position position="33"/>
    </location>
</feature>
<dbReference type="InterPro" id="IPR011078">
    <property type="entry name" value="PyrdxlP_homeostasis"/>
</dbReference>
<comment type="similarity">
    <text evidence="2 4">Belongs to the pyridoxal phosphate-binding protein YggS/PROSC family.</text>
</comment>
<dbReference type="InterPro" id="IPR029066">
    <property type="entry name" value="PLP-binding_barrel"/>
</dbReference>
<organism evidence="6 7">
    <name type="scientific">Actinomarinicola tropica</name>
    <dbReference type="NCBI Taxonomy" id="2789776"/>
    <lineage>
        <taxon>Bacteria</taxon>
        <taxon>Bacillati</taxon>
        <taxon>Actinomycetota</taxon>
        <taxon>Acidimicrobiia</taxon>
        <taxon>Acidimicrobiales</taxon>
        <taxon>Iamiaceae</taxon>
        <taxon>Actinomarinicola</taxon>
    </lineage>
</organism>
<reference evidence="6 7" key="1">
    <citation type="submission" date="2019-11" db="EMBL/GenBank/DDBJ databases">
        <authorList>
            <person name="He Y."/>
        </authorList>
    </citation>
    <scope>NUCLEOTIDE SEQUENCE [LARGE SCALE GENOMIC DNA]</scope>
    <source>
        <strain evidence="6 7">SCSIO 58843</strain>
    </source>
</reference>
<evidence type="ECO:0000313" key="6">
    <source>
        <dbReference type="EMBL" id="QGG95542.1"/>
    </source>
</evidence>
<sequence>MTGTVADRLDVVRARLAAAGAEPGSIQVLAVTKGFGPDVVRAAGAHGLVDVGENYAQEMLAKVDALADLSPAPRWHAIGRLQRNKVRQIAPHVHLWQSVDRLPLGEEIARRAPGARVLVQVDATDEPGKGGCPLAELDRLVGSLIDLGLDVDGLMTVGPTDPEVDPRPAFDRVRAARDRLGLRTLSMGMSRDLEAAVACGTTMVRLGTALFGPRRVSPPGAK</sequence>
<dbReference type="PANTHER" id="PTHR10146">
    <property type="entry name" value="PROLINE SYNTHETASE CO-TRANSCRIBED BACTERIAL HOMOLOG PROTEIN"/>
    <property type="match status" value="1"/>
</dbReference>
<dbReference type="SUPFAM" id="SSF51419">
    <property type="entry name" value="PLP-binding barrel"/>
    <property type="match status" value="1"/>
</dbReference>
<name>A0A5Q2RKU6_9ACTN</name>
<dbReference type="PIRSF" id="PIRSF004848">
    <property type="entry name" value="YBL036c_PLPDEIII"/>
    <property type="match status" value="1"/>
</dbReference>
<dbReference type="RefSeq" id="WP_153759649.1">
    <property type="nucleotide sequence ID" value="NZ_CP045851.1"/>
</dbReference>
<evidence type="ECO:0000256" key="2">
    <source>
        <dbReference type="HAMAP-Rule" id="MF_02087"/>
    </source>
</evidence>
<dbReference type="Pfam" id="PF01168">
    <property type="entry name" value="Ala_racemase_N"/>
    <property type="match status" value="1"/>
</dbReference>
<dbReference type="HAMAP" id="MF_02087">
    <property type="entry name" value="PLP_homeostasis"/>
    <property type="match status" value="1"/>
</dbReference>
<dbReference type="KEGG" id="atq:GH723_10795"/>
<protein>
    <recommendedName>
        <fullName evidence="2">Pyridoxal phosphate homeostasis protein</fullName>
        <shortName evidence="2">PLP homeostasis protein</shortName>
    </recommendedName>
</protein>
<evidence type="ECO:0000256" key="3">
    <source>
        <dbReference type="PIRSR" id="PIRSR004848-1"/>
    </source>
</evidence>
<comment type="function">
    <text evidence="2">Pyridoxal 5'-phosphate (PLP)-binding protein, which is involved in PLP homeostasis.</text>
</comment>
<proteinExistence type="inferred from homology"/>
<feature type="domain" description="Alanine racemase N-terminal" evidence="5">
    <location>
        <begin position="24"/>
        <end position="213"/>
    </location>
</feature>
<keyword evidence="1 2" id="KW-0663">Pyridoxal phosphate</keyword>
<dbReference type="Gene3D" id="3.20.20.10">
    <property type="entry name" value="Alanine racemase"/>
    <property type="match status" value="1"/>
</dbReference>
<comment type="cofactor">
    <cofactor evidence="3">
        <name>pyridoxal 5'-phosphate</name>
        <dbReference type="ChEBI" id="CHEBI:597326"/>
    </cofactor>
</comment>